<dbReference type="NCBIfam" id="TIGR02776">
    <property type="entry name" value="NHEJ_ligase_prk"/>
    <property type="match status" value="1"/>
</dbReference>
<dbReference type="Pfam" id="PF01068">
    <property type="entry name" value="DNA_ligase_A_M"/>
    <property type="match status" value="1"/>
</dbReference>
<dbReference type="GO" id="GO:0005524">
    <property type="term" value="F:ATP binding"/>
    <property type="evidence" value="ECO:0007669"/>
    <property type="project" value="UniProtKB-KW"/>
</dbReference>
<evidence type="ECO:0000256" key="10">
    <source>
        <dbReference type="ARBA" id="ARBA00022801"/>
    </source>
</evidence>
<evidence type="ECO:0000256" key="5">
    <source>
        <dbReference type="ARBA" id="ARBA00022695"/>
    </source>
</evidence>
<dbReference type="InterPro" id="IPR014146">
    <property type="entry name" value="LigD_ligase_dom"/>
</dbReference>
<dbReference type="InterPro" id="IPR012310">
    <property type="entry name" value="DNA_ligase_ATP-dep_cent"/>
</dbReference>
<evidence type="ECO:0000259" key="23">
    <source>
        <dbReference type="PROSITE" id="PS50160"/>
    </source>
</evidence>
<dbReference type="AlphaFoldDB" id="A0A0A5GAU8"/>
<dbReference type="RefSeq" id="WP_027446635.1">
    <property type="nucleotide sequence ID" value="NZ_AULJ01000038.1"/>
</dbReference>
<evidence type="ECO:0000256" key="17">
    <source>
        <dbReference type="ARBA" id="ARBA00023211"/>
    </source>
</evidence>
<dbReference type="PANTHER" id="PTHR42705">
    <property type="entry name" value="BIFUNCTIONAL NON-HOMOLOGOUS END JOINING PROTEIN LIGD"/>
    <property type="match status" value="1"/>
</dbReference>
<keyword evidence="11" id="KW-0269">Exonuclease</keyword>
<evidence type="ECO:0000256" key="1">
    <source>
        <dbReference type="ARBA" id="ARBA00001936"/>
    </source>
</evidence>
<sequence>MKPMLPTLSEEAPKGDEWVYEIKYDGFRVTLEWSQDQVKLVSRNGNDLTSKFPEIKNFCEEHHDTYAKFLPLVLDGELVILNTKIQANFPMLQQRNRMGNKKRIQESAEQRPVTFLAFDILKHKGKDTVELPLKKRRKHLEALPFKTGERLQLVSQYEFYDDIWEKVILHLGEGVVAKRLNSKYKEGERTNKWLKLKNWRVLSGILSSYNQENGYFSLRVFEDDVLKELGSCKHGLSSEDGETLRTFFTSKGTKKGEQYKLKPSVCVDVKCLHQQKNDLREPMFDSFRFDLSPEDCTEQKKRWDLAQFPDVNITHPDKVLWPKPGYKKRNLLLYMRRIAPYIMSFLKDKKLTVIRFPDGIHEESFFQKHLPDYAPDYVESLERDGEIYTLCQNLSTLIWFSNQGALEYHVPFERIHEQNPHEIVFDLDPPSDDDFGMAVHAAQLFKHLLDKLELVSFVKTSGGKGMQIHIPIPKDRLTYDETRAFTEKLATLLVKQEPSMFTIERLKKNRGNRLYIDYVQHAEGKTIIAPYSPRGREHATVATPLYWSEVGESLSPTDFTIENVLERVEEHGCPFANYFDVGEQQNLEHIYQLIE</sequence>
<evidence type="ECO:0000256" key="21">
    <source>
        <dbReference type="ARBA" id="ARBA00049981"/>
    </source>
</evidence>
<dbReference type="InterPro" id="IPR016059">
    <property type="entry name" value="DNA_ligase_ATP-dep_CS"/>
</dbReference>
<dbReference type="GO" id="GO:0006281">
    <property type="term" value="P:DNA repair"/>
    <property type="evidence" value="ECO:0007669"/>
    <property type="project" value="UniProtKB-KW"/>
</dbReference>
<comment type="similarity">
    <text evidence="21">In the C-terminal section; belongs to the ATP-dependent DNA ligase family.</text>
</comment>
<evidence type="ECO:0000256" key="15">
    <source>
        <dbReference type="ARBA" id="ARBA00023172"/>
    </source>
</evidence>
<keyword evidence="18" id="KW-0511">Multifunctional enzyme</keyword>
<dbReference type="GO" id="GO:0003910">
    <property type="term" value="F:DNA ligase (ATP) activity"/>
    <property type="evidence" value="ECO:0007669"/>
    <property type="project" value="UniProtKB-EC"/>
</dbReference>
<evidence type="ECO:0000256" key="18">
    <source>
        <dbReference type="ARBA" id="ARBA00023268"/>
    </source>
</evidence>
<comment type="similarity">
    <text evidence="22">In the N-terminal section; belongs to the LigD polymerase family.</text>
</comment>
<evidence type="ECO:0000256" key="12">
    <source>
        <dbReference type="ARBA" id="ARBA00022840"/>
    </source>
</evidence>
<evidence type="ECO:0000256" key="14">
    <source>
        <dbReference type="ARBA" id="ARBA00023125"/>
    </source>
</evidence>
<dbReference type="eggNOG" id="COG1793">
    <property type="taxonomic scope" value="Bacteria"/>
</dbReference>
<accession>A0A0A5GAU8</accession>
<comment type="caution">
    <text evidence="24">The sequence shown here is derived from an EMBL/GenBank/DDBJ whole genome shotgun (WGS) entry which is preliminary data.</text>
</comment>
<dbReference type="GO" id="GO:0006310">
    <property type="term" value="P:DNA recombination"/>
    <property type="evidence" value="ECO:0007669"/>
    <property type="project" value="UniProtKB-KW"/>
</dbReference>
<dbReference type="InterPro" id="IPR014145">
    <property type="entry name" value="LigD_pol_dom"/>
</dbReference>
<dbReference type="OrthoDB" id="9802472at2"/>
<evidence type="ECO:0000256" key="11">
    <source>
        <dbReference type="ARBA" id="ARBA00022839"/>
    </source>
</evidence>
<evidence type="ECO:0000256" key="19">
    <source>
        <dbReference type="ARBA" id="ARBA00029943"/>
    </source>
</evidence>
<keyword evidence="17" id="KW-0464">Manganese</keyword>
<dbReference type="PROSITE" id="PS00697">
    <property type="entry name" value="DNA_LIGASE_A1"/>
    <property type="match status" value="1"/>
</dbReference>
<keyword evidence="5" id="KW-0548">Nucleotidyltransferase</keyword>
<keyword evidence="7" id="KW-0479">Metal-binding</keyword>
<dbReference type="Proteomes" id="UP000030403">
    <property type="component" value="Unassembled WGS sequence"/>
</dbReference>
<evidence type="ECO:0000256" key="8">
    <source>
        <dbReference type="ARBA" id="ARBA00022741"/>
    </source>
</evidence>
<evidence type="ECO:0000313" key="25">
    <source>
        <dbReference type="Proteomes" id="UP000030403"/>
    </source>
</evidence>
<comment type="catalytic activity">
    <reaction evidence="20">
        <text>ATP + (deoxyribonucleotide)n-3'-hydroxyl + 5'-phospho-(deoxyribonucleotide)m = (deoxyribonucleotide)n+m + AMP + diphosphate.</text>
        <dbReference type="EC" id="6.5.1.1"/>
    </reaction>
</comment>
<dbReference type="PROSITE" id="PS00333">
    <property type="entry name" value="DNA_LIGASE_A2"/>
    <property type="match status" value="1"/>
</dbReference>
<evidence type="ECO:0000256" key="7">
    <source>
        <dbReference type="ARBA" id="ARBA00022723"/>
    </source>
</evidence>
<dbReference type="CDD" id="cd07906">
    <property type="entry name" value="Adenylation_DNA_ligase_LigD_LigC"/>
    <property type="match status" value="1"/>
</dbReference>
<organism evidence="24 25">
    <name type="scientific">Pontibacillus marinus BH030004 = DSM 16465</name>
    <dbReference type="NCBI Taxonomy" id="1385511"/>
    <lineage>
        <taxon>Bacteria</taxon>
        <taxon>Bacillati</taxon>
        <taxon>Bacillota</taxon>
        <taxon>Bacilli</taxon>
        <taxon>Bacillales</taxon>
        <taxon>Bacillaceae</taxon>
        <taxon>Pontibacillus</taxon>
    </lineage>
</organism>
<name>A0A0A5GAU8_9BACI</name>
<evidence type="ECO:0000256" key="13">
    <source>
        <dbReference type="ARBA" id="ARBA00022932"/>
    </source>
</evidence>
<evidence type="ECO:0000256" key="9">
    <source>
        <dbReference type="ARBA" id="ARBA00022763"/>
    </source>
</evidence>
<dbReference type="GO" id="GO:0046872">
    <property type="term" value="F:metal ion binding"/>
    <property type="evidence" value="ECO:0007669"/>
    <property type="project" value="UniProtKB-KW"/>
</dbReference>
<evidence type="ECO:0000256" key="2">
    <source>
        <dbReference type="ARBA" id="ARBA00012727"/>
    </source>
</evidence>
<dbReference type="Gene3D" id="3.90.920.10">
    <property type="entry name" value="DNA primase, PRIM domain"/>
    <property type="match status" value="1"/>
</dbReference>
<gene>
    <name evidence="24" type="ORF">N783_08700</name>
</gene>
<dbReference type="EC" id="6.5.1.1" evidence="2"/>
<dbReference type="Gene3D" id="3.30.470.30">
    <property type="entry name" value="DNA ligase/mRNA capping enzyme"/>
    <property type="match status" value="1"/>
</dbReference>
<dbReference type="PANTHER" id="PTHR42705:SF2">
    <property type="entry name" value="BIFUNCTIONAL NON-HOMOLOGOUS END JOINING PROTEIN LIGD"/>
    <property type="match status" value="1"/>
</dbReference>
<dbReference type="GO" id="GO:0003677">
    <property type="term" value="F:DNA binding"/>
    <property type="evidence" value="ECO:0007669"/>
    <property type="project" value="UniProtKB-KW"/>
</dbReference>
<feature type="domain" description="ATP-dependent DNA ligase family profile" evidence="23">
    <location>
        <begin position="106"/>
        <end position="197"/>
    </location>
</feature>
<keyword evidence="25" id="KW-1185">Reference proteome</keyword>
<dbReference type="SUPFAM" id="SSF56091">
    <property type="entry name" value="DNA ligase/mRNA capping enzyme, catalytic domain"/>
    <property type="match status" value="1"/>
</dbReference>
<keyword evidence="6" id="KW-0540">Nuclease</keyword>
<dbReference type="PROSITE" id="PS50160">
    <property type="entry name" value="DNA_LIGASE_A3"/>
    <property type="match status" value="1"/>
</dbReference>
<evidence type="ECO:0000256" key="4">
    <source>
        <dbReference type="ARBA" id="ARBA00022679"/>
    </source>
</evidence>
<dbReference type="GO" id="GO:0004527">
    <property type="term" value="F:exonuclease activity"/>
    <property type="evidence" value="ECO:0007669"/>
    <property type="project" value="UniProtKB-KW"/>
</dbReference>
<keyword evidence="10" id="KW-0378">Hydrolase</keyword>
<keyword evidence="3 24" id="KW-0436">Ligase</keyword>
<keyword evidence="15" id="KW-0233">DNA recombination</keyword>
<keyword evidence="16" id="KW-0234">DNA repair</keyword>
<proteinExistence type="inferred from homology"/>
<dbReference type="eggNOG" id="COG3285">
    <property type="taxonomic scope" value="Bacteria"/>
</dbReference>
<evidence type="ECO:0000256" key="20">
    <source>
        <dbReference type="ARBA" id="ARBA00034003"/>
    </source>
</evidence>
<dbReference type="InterPro" id="IPR014143">
    <property type="entry name" value="NHEJ_ligase_prk"/>
</dbReference>
<evidence type="ECO:0000313" key="24">
    <source>
        <dbReference type="EMBL" id="KGX88318.1"/>
    </source>
</evidence>
<dbReference type="NCBIfam" id="NF007211">
    <property type="entry name" value="PRK09633.1"/>
    <property type="match status" value="1"/>
</dbReference>
<reference evidence="24 25" key="1">
    <citation type="submission" date="2013-08" db="EMBL/GenBank/DDBJ databases">
        <authorList>
            <person name="Huang J."/>
            <person name="Wang G."/>
        </authorList>
    </citation>
    <scope>NUCLEOTIDE SEQUENCE [LARGE SCALE GENOMIC DNA]</scope>
    <source>
        <strain evidence="24 25">BH030004</strain>
    </source>
</reference>
<dbReference type="STRING" id="1385511.GCA_000425225_02991"/>
<keyword evidence="9" id="KW-0227">DNA damage</keyword>
<keyword evidence="12" id="KW-0067">ATP-binding</keyword>
<keyword evidence="13" id="KW-0239">DNA-directed DNA polymerase</keyword>
<dbReference type="GO" id="GO:0003887">
    <property type="term" value="F:DNA-directed DNA polymerase activity"/>
    <property type="evidence" value="ECO:0007669"/>
    <property type="project" value="UniProtKB-KW"/>
</dbReference>
<dbReference type="NCBIfam" id="TIGR02779">
    <property type="entry name" value="NHEJ_ligase_lig"/>
    <property type="match status" value="1"/>
</dbReference>
<dbReference type="EMBL" id="AVPF01000020">
    <property type="protein sequence ID" value="KGX88318.1"/>
    <property type="molecule type" value="Genomic_DNA"/>
</dbReference>
<keyword evidence="8" id="KW-0547">Nucleotide-binding</keyword>
<protein>
    <recommendedName>
        <fullName evidence="2">DNA ligase (ATP)</fullName>
        <ecNumber evidence="2">6.5.1.1</ecNumber>
    </recommendedName>
    <alternativeName>
        <fullName evidence="19">NHEJ DNA polymerase</fullName>
    </alternativeName>
</protein>
<dbReference type="NCBIfam" id="TIGR02778">
    <property type="entry name" value="ligD_pol"/>
    <property type="match status" value="1"/>
</dbReference>
<keyword evidence="4" id="KW-0808">Transferase</keyword>
<dbReference type="InterPro" id="IPR052171">
    <property type="entry name" value="NHEJ_LigD"/>
</dbReference>
<evidence type="ECO:0000256" key="16">
    <source>
        <dbReference type="ARBA" id="ARBA00023204"/>
    </source>
</evidence>
<dbReference type="Pfam" id="PF21686">
    <property type="entry name" value="LigD_Prim-Pol"/>
    <property type="match status" value="1"/>
</dbReference>
<comment type="cofactor">
    <cofactor evidence="1">
        <name>Mn(2+)</name>
        <dbReference type="ChEBI" id="CHEBI:29035"/>
    </cofactor>
</comment>
<evidence type="ECO:0000256" key="3">
    <source>
        <dbReference type="ARBA" id="ARBA00022598"/>
    </source>
</evidence>
<evidence type="ECO:0000256" key="6">
    <source>
        <dbReference type="ARBA" id="ARBA00022722"/>
    </source>
</evidence>
<keyword evidence="14" id="KW-0238">DNA-binding</keyword>
<evidence type="ECO:0000256" key="22">
    <source>
        <dbReference type="ARBA" id="ARBA00049990"/>
    </source>
</evidence>